<keyword evidence="2" id="KW-1185">Reference proteome</keyword>
<protein>
    <submittedName>
        <fullName evidence="1">Uncharacterized protein</fullName>
    </submittedName>
</protein>
<dbReference type="AlphaFoldDB" id="A0A8J2UIZ5"/>
<sequence>MYSPGKLIYFDPFHFKDGSQPKPKYFLVLKVIGDNAILASLPSSVNHLPSTQSLNHGCLEIPEACINCYIFEPHRPITTSGWAFPFHTMLYGNWLNDFEVSVLEANYQIEGVDYEIIGELTKEELKNVTHCFANSTTVKRKYRRILSQ</sequence>
<name>A0A8J2UIZ5_9BACT</name>
<reference evidence="1" key="2">
    <citation type="submission" date="2020-09" db="EMBL/GenBank/DDBJ databases">
        <authorList>
            <person name="Sun Q."/>
            <person name="Zhou Y."/>
        </authorList>
    </citation>
    <scope>NUCLEOTIDE SEQUENCE</scope>
    <source>
        <strain evidence="1">CGMCC 1.15448</strain>
    </source>
</reference>
<dbReference type="RefSeq" id="WP_188937993.1">
    <property type="nucleotide sequence ID" value="NZ_BMJC01000008.1"/>
</dbReference>
<comment type="caution">
    <text evidence="1">The sequence shown here is derived from an EMBL/GenBank/DDBJ whole genome shotgun (WGS) entry which is preliminary data.</text>
</comment>
<accession>A0A8J2UIZ5</accession>
<evidence type="ECO:0000313" key="1">
    <source>
        <dbReference type="EMBL" id="GGB24675.1"/>
    </source>
</evidence>
<dbReference type="EMBL" id="BMJC01000008">
    <property type="protein sequence ID" value="GGB24675.1"/>
    <property type="molecule type" value="Genomic_DNA"/>
</dbReference>
<evidence type="ECO:0000313" key="2">
    <source>
        <dbReference type="Proteomes" id="UP000607559"/>
    </source>
</evidence>
<proteinExistence type="predicted"/>
<organism evidence="1 2">
    <name type="scientific">Puia dinghuensis</name>
    <dbReference type="NCBI Taxonomy" id="1792502"/>
    <lineage>
        <taxon>Bacteria</taxon>
        <taxon>Pseudomonadati</taxon>
        <taxon>Bacteroidota</taxon>
        <taxon>Chitinophagia</taxon>
        <taxon>Chitinophagales</taxon>
        <taxon>Chitinophagaceae</taxon>
        <taxon>Puia</taxon>
    </lineage>
</organism>
<dbReference type="Proteomes" id="UP000607559">
    <property type="component" value="Unassembled WGS sequence"/>
</dbReference>
<reference evidence="1" key="1">
    <citation type="journal article" date="2014" name="Int. J. Syst. Evol. Microbiol.">
        <title>Complete genome sequence of Corynebacterium casei LMG S-19264T (=DSM 44701T), isolated from a smear-ripened cheese.</title>
        <authorList>
            <consortium name="US DOE Joint Genome Institute (JGI-PGF)"/>
            <person name="Walter F."/>
            <person name="Albersmeier A."/>
            <person name="Kalinowski J."/>
            <person name="Ruckert C."/>
        </authorList>
    </citation>
    <scope>NUCLEOTIDE SEQUENCE</scope>
    <source>
        <strain evidence="1">CGMCC 1.15448</strain>
    </source>
</reference>
<gene>
    <name evidence="1" type="ORF">GCM10011511_55780</name>
</gene>